<dbReference type="PANTHER" id="PTHR24422">
    <property type="entry name" value="CHEMOTAXIS PROTEIN METHYLTRANSFERASE"/>
    <property type="match status" value="1"/>
</dbReference>
<name>A0ABN6E0X3_9BACT</name>
<dbReference type="Pfam" id="PF01739">
    <property type="entry name" value="CheR"/>
    <property type="match status" value="1"/>
</dbReference>
<organism evidence="7 8">
    <name type="scientific">Desulfuromonas versatilis</name>
    <dbReference type="NCBI Taxonomy" id="2802975"/>
    <lineage>
        <taxon>Bacteria</taxon>
        <taxon>Pseudomonadati</taxon>
        <taxon>Thermodesulfobacteriota</taxon>
        <taxon>Desulfuromonadia</taxon>
        <taxon>Desulfuromonadales</taxon>
        <taxon>Desulfuromonadaceae</taxon>
        <taxon>Desulfuromonas</taxon>
    </lineage>
</organism>
<keyword evidence="5" id="KW-0949">S-adenosyl-L-methionine</keyword>
<dbReference type="Gene3D" id="3.40.50.150">
    <property type="entry name" value="Vaccinia Virus protein VP39"/>
    <property type="match status" value="1"/>
</dbReference>
<dbReference type="PRINTS" id="PR00996">
    <property type="entry name" value="CHERMTFRASE"/>
</dbReference>
<dbReference type="Pfam" id="PF03705">
    <property type="entry name" value="CheR_N"/>
    <property type="match status" value="1"/>
</dbReference>
<evidence type="ECO:0000256" key="2">
    <source>
        <dbReference type="ARBA" id="ARBA00012534"/>
    </source>
</evidence>
<dbReference type="PIRSF" id="PIRSF000410">
    <property type="entry name" value="CheR"/>
    <property type="match status" value="1"/>
</dbReference>
<gene>
    <name evidence="7" type="primary">cheR40H</name>
    <name evidence="7" type="ORF">DESUT3_21880</name>
</gene>
<dbReference type="PANTHER" id="PTHR24422:SF10">
    <property type="entry name" value="CHEMOTAXIS PROTEIN METHYLTRANSFERASE 2"/>
    <property type="match status" value="1"/>
</dbReference>
<dbReference type="InterPro" id="IPR022641">
    <property type="entry name" value="CheR_N"/>
</dbReference>
<dbReference type="SUPFAM" id="SSF53335">
    <property type="entry name" value="S-adenosyl-L-methionine-dependent methyltransferases"/>
    <property type="match status" value="1"/>
</dbReference>
<keyword evidence="3 7" id="KW-0489">Methyltransferase</keyword>
<dbReference type="GO" id="GO:0032259">
    <property type="term" value="P:methylation"/>
    <property type="evidence" value="ECO:0007669"/>
    <property type="project" value="UniProtKB-KW"/>
</dbReference>
<dbReference type="Gene3D" id="1.10.155.10">
    <property type="entry name" value="Chemotaxis receptor methyltransferase CheR, N-terminal domain"/>
    <property type="match status" value="1"/>
</dbReference>
<proteinExistence type="predicted"/>
<evidence type="ECO:0000313" key="7">
    <source>
        <dbReference type="EMBL" id="BCR05119.1"/>
    </source>
</evidence>
<dbReference type="EC" id="2.1.1.80" evidence="2"/>
<sequence>MLFFNPEIPMNDEEFRLLRDLVYQHCGLHFTPDSKYLLERRLGKRLQQHRLKSFKDYYYLLRYNKDRDQELTEVVNALTTNETYFFREDFQLRTFSEEIIPEIRERKERNGDRSLRIWSAGCSSGEEPYTLAMLLLEEPSLRDWKIEIIGTDISQRVLQIARKGLYGASSFRSTKPDYQRRYFSETEGKFRISDRVRDLVSISYLNLFDSARVALLGKMDVVFCRNVIIYFDLAAKRRVIESFYHRLRPEGYLLLGHSESLMNISNAFALRHFTHDMVYQRPSLSECPEGVS</sequence>
<evidence type="ECO:0000256" key="1">
    <source>
        <dbReference type="ARBA" id="ARBA00001541"/>
    </source>
</evidence>
<dbReference type="RefSeq" id="WP_221248545.1">
    <property type="nucleotide sequence ID" value="NZ_AP024355.1"/>
</dbReference>
<dbReference type="GO" id="GO:0008168">
    <property type="term" value="F:methyltransferase activity"/>
    <property type="evidence" value="ECO:0007669"/>
    <property type="project" value="UniProtKB-KW"/>
</dbReference>
<dbReference type="InterPro" id="IPR050903">
    <property type="entry name" value="Bact_Chemotaxis_MeTrfase"/>
</dbReference>
<reference evidence="7 8" key="1">
    <citation type="journal article" date="2016" name="C (Basel)">
        <title>Selective Growth of and Electricity Production by Marine Exoelectrogenic Bacteria in Self-Aggregated Hydrogel of Microbially Reduced Graphene Oxide.</title>
        <authorList>
            <person name="Yoshida N."/>
            <person name="Goto Y."/>
            <person name="Miyata Y."/>
        </authorList>
    </citation>
    <scope>NUCLEOTIDE SEQUENCE [LARGE SCALE GENOMIC DNA]</scope>
    <source>
        <strain evidence="7 8">NIT-T3</strain>
    </source>
</reference>
<dbReference type="PROSITE" id="PS50123">
    <property type="entry name" value="CHER"/>
    <property type="match status" value="1"/>
</dbReference>
<evidence type="ECO:0000259" key="6">
    <source>
        <dbReference type="PROSITE" id="PS50123"/>
    </source>
</evidence>
<dbReference type="SUPFAM" id="SSF47757">
    <property type="entry name" value="Chemotaxis receptor methyltransferase CheR, N-terminal domain"/>
    <property type="match status" value="1"/>
</dbReference>
<evidence type="ECO:0000256" key="4">
    <source>
        <dbReference type="ARBA" id="ARBA00022679"/>
    </source>
</evidence>
<comment type="catalytic activity">
    <reaction evidence="1">
        <text>L-glutamyl-[protein] + S-adenosyl-L-methionine = [protein]-L-glutamate 5-O-methyl ester + S-adenosyl-L-homocysteine</text>
        <dbReference type="Rhea" id="RHEA:24452"/>
        <dbReference type="Rhea" id="RHEA-COMP:10208"/>
        <dbReference type="Rhea" id="RHEA-COMP:10311"/>
        <dbReference type="ChEBI" id="CHEBI:29973"/>
        <dbReference type="ChEBI" id="CHEBI:57856"/>
        <dbReference type="ChEBI" id="CHEBI:59789"/>
        <dbReference type="ChEBI" id="CHEBI:82795"/>
        <dbReference type="EC" id="2.1.1.80"/>
    </reaction>
</comment>
<dbReference type="InterPro" id="IPR000780">
    <property type="entry name" value="CheR_MeTrfase"/>
</dbReference>
<dbReference type="Proteomes" id="UP001319827">
    <property type="component" value="Chromosome"/>
</dbReference>
<keyword evidence="4" id="KW-0808">Transferase</keyword>
<keyword evidence="8" id="KW-1185">Reference proteome</keyword>
<protein>
    <recommendedName>
        <fullName evidence="2">protein-glutamate O-methyltransferase</fullName>
        <ecNumber evidence="2">2.1.1.80</ecNumber>
    </recommendedName>
</protein>
<dbReference type="InterPro" id="IPR026024">
    <property type="entry name" value="Chemotaxis_MeTrfase_CheR"/>
</dbReference>
<evidence type="ECO:0000313" key="8">
    <source>
        <dbReference type="Proteomes" id="UP001319827"/>
    </source>
</evidence>
<reference evidence="7 8" key="2">
    <citation type="journal article" date="2021" name="Int. J. Syst. Evol. Microbiol.">
        <title>Isolation and Polyphasic Characterization of Desulfuromonas versatilis sp. Nov., an Electrogenic Bacteria Capable of Versatile Metabolism Isolated from a Graphene Oxide-Reducing Enrichment Culture.</title>
        <authorList>
            <person name="Xie L."/>
            <person name="Yoshida N."/>
            <person name="Ishii S."/>
            <person name="Meng L."/>
        </authorList>
    </citation>
    <scope>NUCLEOTIDE SEQUENCE [LARGE SCALE GENOMIC DNA]</scope>
    <source>
        <strain evidence="7 8">NIT-T3</strain>
    </source>
</reference>
<accession>A0ABN6E0X3</accession>
<dbReference type="SMART" id="SM00138">
    <property type="entry name" value="MeTrc"/>
    <property type="match status" value="1"/>
</dbReference>
<dbReference type="InterPro" id="IPR022642">
    <property type="entry name" value="CheR_C"/>
</dbReference>
<evidence type="ECO:0000256" key="5">
    <source>
        <dbReference type="ARBA" id="ARBA00022691"/>
    </source>
</evidence>
<evidence type="ECO:0000256" key="3">
    <source>
        <dbReference type="ARBA" id="ARBA00022603"/>
    </source>
</evidence>
<dbReference type="InterPro" id="IPR036804">
    <property type="entry name" value="CheR_N_sf"/>
</dbReference>
<dbReference type="InterPro" id="IPR029063">
    <property type="entry name" value="SAM-dependent_MTases_sf"/>
</dbReference>
<dbReference type="EMBL" id="AP024355">
    <property type="protein sequence ID" value="BCR05119.1"/>
    <property type="molecule type" value="Genomic_DNA"/>
</dbReference>
<feature type="domain" description="CheR-type methyltransferase" evidence="6">
    <location>
        <begin position="3"/>
        <end position="274"/>
    </location>
</feature>